<feature type="compositionally biased region" description="Polar residues" evidence="1">
    <location>
        <begin position="304"/>
        <end position="322"/>
    </location>
</feature>
<feature type="region of interest" description="Disordered" evidence="1">
    <location>
        <begin position="1"/>
        <end position="251"/>
    </location>
</feature>
<proteinExistence type="predicted"/>
<evidence type="ECO:0000313" key="2">
    <source>
        <dbReference type="EMBL" id="KAG0590120.1"/>
    </source>
</evidence>
<feature type="compositionally biased region" description="Polar residues" evidence="1">
    <location>
        <begin position="148"/>
        <end position="160"/>
    </location>
</feature>
<reference evidence="2" key="1">
    <citation type="submission" date="2020-06" db="EMBL/GenBank/DDBJ databases">
        <title>WGS assembly of Ceratodon purpureus strain R40.</title>
        <authorList>
            <person name="Carey S.B."/>
            <person name="Jenkins J."/>
            <person name="Shu S."/>
            <person name="Lovell J.T."/>
            <person name="Sreedasyam A."/>
            <person name="Maumus F."/>
            <person name="Tiley G.P."/>
            <person name="Fernandez-Pozo N."/>
            <person name="Barry K."/>
            <person name="Chen C."/>
            <person name="Wang M."/>
            <person name="Lipzen A."/>
            <person name="Daum C."/>
            <person name="Saski C.A."/>
            <person name="Payton A.C."/>
            <person name="Mcbreen J.C."/>
            <person name="Conrad R.E."/>
            <person name="Kollar L.M."/>
            <person name="Olsson S."/>
            <person name="Huttunen S."/>
            <person name="Landis J.B."/>
            <person name="Wickett N.J."/>
            <person name="Johnson M.G."/>
            <person name="Rensing S.A."/>
            <person name="Grimwood J."/>
            <person name="Schmutz J."/>
            <person name="Mcdaniel S.F."/>
        </authorList>
    </citation>
    <scope>NUCLEOTIDE SEQUENCE</scope>
    <source>
        <strain evidence="2">R40</strain>
    </source>
</reference>
<feature type="compositionally biased region" description="Polar residues" evidence="1">
    <location>
        <begin position="203"/>
        <end position="214"/>
    </location>
</feature>
<feature type="compositionally biased region" description="Low complexity" evidence="1">
    <location>
        <begin position="224"/>
        <end position="238"/>
    </location>
</feature>
<name>A0A8T0J2J1_CERPU</name>
<feature type="compositionally biased region" description="Basic and acidic residues" evidence="1">
    <location>
        <begin position="239"/>
        <end position="251"/>
    </location>
</feature>
<evidence type="ECO:0000313" key="3">
    <source>
        <dbReference type="Proteomes" id="UP000822688"/>
    </source>
</evidence>
<evidence type="ECO:0000256" key="1">
    <source>
        <dbReference type="SAM" id="MobiDB-lite"/>
    </source>
</evidence>
<feature type="compositionally biased region" description="Basic and acidic residues" evidence="1">
    <location>
        <begin position="1"/>
        <end position="16"/>
    </location>
</feature>
<feature type="compositionally biased region" description="Basic and acidic residues" evidence="1">
    <location>
        <begin position="24"/>
        <end position="33"/>
    </location>
</feature>
<dbReference type="CDD" id="cd22645">
    <property type="entry name" value="BIC1_CID"/>
    <property type="match status" value="1"/>
</dbReference>
<dbReference type="InterPro" id="IPR040374">
    <property type="entry name" value="BIC"/>
</dbReference>
<dbReference type="PANTHER" id="PTHR34207">
    <property type="entry name" value="PROTEIN BIC1"/>
    <property type="match status" value="1"/>
</dbReference>
<keyword evidence="3" id="KW-1185">Reference proteome</keyword>
<dbReference type="AlphaFoldDB" id="A0A8T0J2J1"/>
<organism evidence="2 3">
    <name type="scientific">Ceratodon purpureus</name>
    <name type="common">Fire moss</name>
    <name type="synonym">Dicranum purpureum</name>
    <dbReference type="NCBI Taxonomy" id="3225"/>
    <lineage>
        <taxon>Eukaryota</taxon>
        <taxon>Viridiplantae</taxon>
        <taxon>Streptophyta</taxon>
        <taxon>Embryophyta</taxon>
        <taxon>Bryophyta</taxon>
        <taxon>Bryophytina</taxon>
        <taxon>Bryopsida</taxon>
        <taxon>Dicranidae</taxon>
        <taxon>Pseudoditrichales</taxon>
        <taxon>Ditrichaceae</taxon>
        <taxon>Ceratodon</taxon>
    </lineage>
</organism>
<dbReference type="Proteomes" id="UP000822688">
    <property type="component" value="Chromosome 1"/>
</dbReference>
<dbReference type="GO" id="GO:0009785">
    <property type="term" value="P:blue light signaling pathway"/>
    <property type="evidence" value="ECO:0007669"/>
    <property type="project" value="InterPro"/>
</dbReference>
<protein>
    <submittedName>
        <fullName evidence="2">Uncharacterized protein</fullName>
    </submittedName>
</protein>
<sequence length="322" mass="35607">MLDGVNDRRSSNDRKRSSSSSDGHGFDGKRRTVDGPGKSHSGYGGVHTPSYPVSSLYHSPSHADAEVSNGSHSIHSRRPSSGNCTGPVQSSRRDMMERSGYPAYELTPREEGYPGQYDLRDSPYGQPLGDMGRPCFEMEIPPMPSYSPPRTKQNRFNLSRYQLDENDDLLASTPASEPEEKPNRFKTQRERLMLAVRAERSQDVSGSTAPSVDETSLCFGDADSSSQSQSQSQDSYMSQRERLRRFSSEQSRHVVIPNEWEGETKLQEFVAFGNIEAALRPLGLMMARAALVSDSVNTRHHQRSVSSGPSGCHTTLSNPLTS</sequence>
<dbReference type="PANTHER" id="PTHR34207:SF2">
    <property type="entry name" value="PROTEIN BIC1"/>
    <property type="match status" value="1"/>
</dbReference>
<dbReference type="EMBL" id="CM026421">
    <property type="protein sequence ID" value="KAG0590120.1"/>
    <property type="molecule type" value="Genomic_DNA"/>
</dbReference>
<feature type="region of interest" description="Disordered" evidence="1">
    <location>
        <begin position="300"/>
        <end position="322"/>
    </location>
</feature>
<accession>A0A8T0J2J1</accession>
<comment type="caution">
    <text evidence="2">The sequence shown here is derived from an EMBL/GenBank/DDBJ whole genome shotgun (WGS) entry which is preliminary data.</text>
</comment>
<feature type="compositionally biased region" description="Basic and acidic residues" evidence="1">
    <location>
        <begin position="178"/>
        <end position="202"/>
    </location>
</feature>
<gene>
    <name evidence="2" type="ORF">KC19_1G073500</name>
</gene>
<feature type="compositionally biased region" description="Polar residues" evidence="1">
    <location>
        <begin position="68"/>
        <end position="90"/>
    </location>
</feature>